<evidence type="ECO:0008006" key="3">
    <source>
        <dbReference type="Google" id="ProtNLM"/>
    </source>
</evidence>
<organism evidence="1 2">
    <name type="scientific">Pandoraea cepalis</name>
    <dbReference type="NCBI Taxonomy" id="2508294"/>
    <lineage>
        <taxon>Bacteria</taxon>
        <taxon>Pseudomonadati</taxon>
        <taxon>Pseudomonadota</taxon>
        <taxon>Betaproteobacteria</taxon>
        <taxon>Burkholderiales</taxon>
        <taxon>Burkholderiaceae</taxon>
        <taxon>Pandoraea</taxon>
    </lineage>
</organism>
<evidence type="ECO:0000313" key="1">
    <source>
        <dbReference type="EMBL" id="VVD85066.1"/>
    </source>
</evidence>
<evidence type="ECO:0000313" key="2">
    <source>
        <dbReference type="Proteomes" id="UP000396788"/>
    </source>
</evidence>
<gene>
    <name evidence="1" type="ORF">PCE31107_01331</name>
</gene>
<protein>
    <recommendedName>
        <fullName evidence="3">Prolyl 4-hydroxylase alpha subunit Fe(2+) 2OG dioxygenase domain-containing protein</fullName>
    </recommendedName>
</protein>
<sequence>MLWKRPSGARRIPVLFFITLTMRRNAPQPHTPNHLTSYFWSGDAIRSRGVSDVVLSGTVDVPELPTRLLADWTRELSLRMTLGAGDVDVMPLARARARWPNYSHFVQAASDWTNTLGLPGSLASKDVALMACRGARYHHDGEQYGGAAFCNLFLSEDKGQDVHFPRLDLRIPLTRGTVLIFDTCQPHGVIQRGRHAFDADDFPADQDGTQVFLTWEFPIEDPDVARALRVAFDVDPSGPTTVNDEQVRRHGDRVEVCPESGQWRRADASGHALTDGIR</sequence>
<reference evidence="1 2" key="1">
    <citation type="submission" date="2019-08" db="EMBL/GenBank/DDBJ databases">
        <authorList>
            <person name="Peeters C."/>
        </authorList>
    </citation>
    <scope>NUCLEOTIDE SEQUENCE [LARGE SCALE GENOMIC DNA]</scope>
    <source>
        <strain evidence="1 2">LMG 31107</strain>
    </source>
</reference>
<proteinExistence type="predicted"/>
<name>A0A5E4T9Y3_9BURK</name>
<dbReference type="EMBL" id="CABPRY010000002">
    <property type="protein sequence ID" value="VVD85066.1"/>
    <property type="molecule type" value="Genomic_DNA"/>
</dbReference>
<dbReference type="Proteomes" id="UP000396788">
    <property type="component" value="Unassembled WGS sequence"/>
</dbReference>
<accession>A0A5E4T9Y3</accession>
<dbReference type="AlphaFoldDB" id="A0A5E4T9Y3"/>